<dbReference type="EMBL" id="ABJB010765640">
    <property type="status" value="NOT_ANNOTATED_CDS"/>
    <property type="molecule type" value="Genomic_DNA"/>
</dbReference>
<dbReference type="VEuPathDB" id="VectorBase:ISCI022618"/>
<dbReference type="AlphaFoldDB" id="B7Q9Z6"/>
<feature type="region of interest" description="Disordered" evidence="1">
    <location>
        <begin position="1"/>
        <end position="20"/>
    </location>
</feature>
<sequence>EQGHTARCHTDLELGPRPRSPEALLPTTTSSLKLNFFQLRIRAALLPLLPPVLLFVFLRVLFGATARGPTACPQPVLVVLISFEPSHQMVRYHLQNLFRLICSSVTFSTANGAAPYARDPRFGSKDYPDYLTPPDYPTPLQSLRYLTSLSRVVPYLYLLLHPPGEFP</sequence>
<proteinExistence type="predicted"/>
<dbReference type="HOGENOM" id="CLU_1598643_0_0_1"/>
<dbReference type="VEuPathDB" id="VectorBase:ISCW022618"/>
<dbReference type="EMBL" id="DS891953">
    <property type="protein sequence ID" value="EEC15668.1"/>
    <property type="molecule type" value="Genomic_DNA"/>
</dbReference>
<dbReference type="Proteomes" id="UP000001555">
    <property type="component" value="Unassembled WGS sequence"/>
</dbReference>
<gene>
    <name evidence="3" type="ORF">IscW_ISCW022618</name>
</gene>
<feature type="transmembrane region" description="Helical" evidence="2">
    <location>
        <begin position="43"/>
        <end position="62"/>
    </location>
</feature>
<dbReference type="EnsemblMetazoa" id="ISCW022618-RA">
    <property type="protein sequence ID" value="ISCW022618-PA"/>
    <property type="gene ID" value="ISCW022618"/>
</dbReference>
<evidence type="ECO:0000313" key="5">
    <source>
        <dbReference type="Proteomes" id="UP000001555"/>
    </source>
</evidence>
<dbReference type="PaxDb" id="6945-B7Q9Z6"/>
<accession>B7Q9Z6</accession>
<reference evidence="4" key="2">
    <citation type="submission" date="2020-05" db="UniProtKB">
        <authorList>
            <consortium name="EnsemblMetazoa"/>
        </authorList>
    </citation>
    <scope>IDENTIFICATION</scope>
    <source>
        <strain evidence="4">wikel</strain>
    </source>
</reference>
<protein>
    <submittedName>
        <fullName evidence="3 4">Uncharacterized protein</fullName>
    </submittedName>
</protein>
<evidence type="ECO:0000313" key="3">
    <source>
        <dbReference type="EMBL" id="EEC15668.1"/>
    </source>
</evidence>
<keyword evidence="2" id="KW-0472">Membrane</keyword>
<keyword evidence="2" id="KW-0812">Transmembrane</keyword>
<reference evidence="3 5" key="1">
    <citation type="submission" date="2008-03" db="EMBL/GenBank/DDBJ databases">
        <title>Annotation of Ixodes scapularis.</title>
        <authorList>
            <consortium name="Ixodes scapularis Genome Project Consortium"/>
            <person name="Caler E."/>
            <person name="Hannick L.I."/>
            <person name="Bidwell S."/>
            <person name="Joardar V."/>
            <person name="Thiagarajan M."/>
            <person name="Amedeo P."/>
            <person name="Galinsky K.J."/>
            <person name="Schobel S."/>
            <person name="Inman J."/>
            <person name="Hostetler J."/>
            <person name="Miller J."/>
            <person name="Hammond M."/>
            <person name="Megy K."/>
            <person name="Lawson D."/>
            <person name="Kodira C."/>
            <person name="Sutton G."/>
            <person name="Meyer J."/>
            <person name="Hill C.A."/>
            <person name="Birren B."/>
            <person name="Nene V."/>
            <person name="Collins F."/>
            <person name="Alarcon-Chaidez F."/>
            <person name="Wikel S."/>
            <person name="Strausberg R."/>
        </authorList>
    </citation>
    <scope>NUCLEOTIDE SEQUENCE [LARGE SCALE GENOMIC DNA]</scope>
    <source>
        <strain evidence="5">Wikel</strain>
        <strain evidence="3">Wikel colony</strain>
    </source>
</reference>
<organism>
    <name type="scientific">Ixodes scapularis</name>
    <name type="common">Black-legged tick</name>
    <name type="synonym">Deer tick</name>
    <dbReference type="NCBI Taxonomy" id="6945"/>
    <lineage>
        <taxon>Eukaryota</taxon>
        <taxon>Metazoa</taxon>
        <taxon>Ecdysozoa</taxon>
        <taxon>Arthropoda</taxon>
        <taxon>Chelicerata</taxon>
        <taxon>Arachnida</taxon>
        <taxon>Acari</taxon>
        <taxon>Parasitiformes</taxon>
        <taxon>Ixodida</taxon>
        <taxon>Ixodoidea</taxon>
        <taxon>Ixodidae</taxon>
        <taxon>Ixodinae</taxon>
        <taxon>Ixodes</taxon>
    </lineage>
</organism>
<feature type="non-terminal residue" evidence="3">
    <location>
        <position position="167"/>
    </location>
</feature>
<evidence type="ECO:0000256" key="2">
    <source>
        <dbReference type="SAM" id="Phobius"/>
    </source>
</evidence>
<keyword evidence="2" id="KW-1133">Transmembrane helix</keyword>
<keyword evidence="5" id="KW-1185">Reference proteome</keyword>
<name>B7Q9Z6_IXOSC</name>
<evidence type="ECO:0000256" key="1">
    <source>
        <dbReference type="SAM" id="MobiDB-lite"/>
    </source>
</evidence>
<feature type="non-terminal residue" evidence="3">
    <location>
        <position position="1"/>
    </location>
</feature>
<evidence type="ECO:0000313" key="4">
    <source>
        <dbReference type="EnsemblMetazoa" id="ISCW022618-PA"/>
    </source>
</evidence>
<dbReference type="InParanoid" id="B7Q9Z6"/>